<evidence type="ECO:0000313" key="3">
    <source>
        <dbReference type="Proteomes" id="UP000199081"/>
    </source>
</evidence>
<protein>
    <recommendedName>
        <fullName evidence="4">DUF3784 domain-containing protein</fullName>
    </recommendedName>
</protein>
<feature type="transmembrane region" description="Helical" evidence="1">
    <location>
        <begin position="83"/>
        <end position="99"/>
    </location>
</feature>
<gene>
    <name evidence="2" type="ORF">SAMN04488099_10548</name>
</gene>
<reference evidence="3" key="1">
    <citation type="submission" date="2016-10" db="EMBL/GenBank/DDBJ databases">
        <authorList>
            <person name="Varghese N."/>
            <person name="Submissions S."/>
        </authorList>
    </citation>
    <scope>NUCLEOTIDE SEQUENCE [LARGE SCALE GENOMIC DNA]</scope>
    <source>
        <strain evidence="3">DSM 19183</strain>
    </source>
</reference>
<accession>A0A1H7J292</accession>
<organism evidence="2 3">
    <name type="scientific">Alkalibacterium pelagium</name>
    <dbReference type="NCBI Taxonomy" id="426702"/>
    <lineage>
        <taxon>Bacteria</taxon>
        <taxon>Bacillati</taxon>
        <taxon>Bacillota</taxon>
        <taxon>Bacilli</taxon>
        <taxon>Lactobacillales</taxon>
        <taxon>Carnobacteriaceae</taxon>
        <taxon>Alkalibacterium</taxon>
    </lineage>
</organism>
<keyword evidence="1" id="KW-0472">Membrane</keyword>
<evidence type="ECO:0000313" key="2">
    <source>
        <dbReference type="EMBL" id="SEK68332.1"/>
    </source>
</evidence>
<dbReference type="AlphaFoldDB" id="A0A1H7J292"/>
<sequence>MDRLLGLAILSLLMWTIIGIIKAYKGETWSVFVTSGRGWNTRRLLKENRKQDEMVIQSVIRGDLIQLVLTVITLISLGVNNRLISFALIAVSVVVIRLLDRQLLKQLSLPTQLKHAGQQEKERD</sequence>
<keyword evidence="3" id="KW-1185">Reference proteome</keyword>
<dbReference type="RefSeq" id="WP_091480021.1">
    <property type="nucleotide sequence ID" value="NZ_BJYC01000005.1"/>
</dbReference>
<proteinExistence type="predicted"/>
<keyword evidence="1" id="KW-0812">Transmembrane</keyword>
<evidence type="ECO:0008006" key="4">
    <source>
        <dbReference type="Google" id="ProtNLM"/>
    </source>
</evidence>
<name>A0A1H7J292_9LACT</name>
<keyword evidence="1" id="KW-1133">Transmembrane helix</keyword>
<dbReference type="Proteomes" id="UP000199081">
    <property type="component" value="Unassembled WGS sequence"/>
</dbReference>
<dbReference type="EMBL" id="FNZU01000005">
    <property type="protein sequence ID" value="SEK68332.1"/>
    <property type="molecule type" value="Genomic_DNA"/>
</dbReference>
<evidence type="ECO:0000256" key="1">
    <source>
        <dbReference type="SAM" id="Phobius"/>
    </source>
</evidence>